<proteinExistence type="predicted"/>
<gene>
    <name evidence="2" type="ORF">ACFFJG_20505</name>
</gene>
<sequence length="170" mass="18809">MSIVDALRRHRQALELHFPNASVDQLRSVCREHHRSYRYGRLRAEVTPGGELHARVLSGGRLRTGPYFRGRVRSTGARGVVVRGSVLESRNEVFATHVFVALPLLCWLGVVALVVAGVFVHPATVIAVIAAVAFTVIGVLLVRQRLVDDCWTEDVKELTSALRRELGARP</sequence>
<protein>
    <recommendedName>
        <fullName evidence="4">DUF3040 domain-containing protein</fullName>
    </recommendedName>
</protein>
<dbReference type="EMBL" id="JBHLXH010000005">
    <property type="protein sequence ID" value="MFC0224879.1"/>
    <property type="molecule type" value="Genomic_DNA"/>
</dbReference>
<name>A0ABV6E7X4_9ACTN</name>
<keyword evidence="3" id="KW-1185">Reference proteome</keyword>
<feature type="transmembrane region" description="Helical" evidence="1">
    <location>
        <begin position="93"/>
        <end position="119"/>
    </location>
</feature>
<evidence type="ECO:0000256" key="1">
    <source>
        <dbReference type="SAM" id="Phobius"/>
    </source>
</evidence>
<dbReference type="Proteomes" id="UP001589698">
    <property type="component" value="Unassembled WGS sequence"/>
</dbReference>
<evidence type="ECO:0000313" key="3">
    <source>
        <dbReference type="Proteomes" id="UP001589698"/>
    </source>
</evidence>
<comment type="caution">
    <text evidence="2">The sequence shown here is derived from an EMBL/GenBank/DDBJ whole genome shotgun (WGS) entry which is preliminary data.</text>
</comment>
<accession>A0ABV6E7X4</accession>
<organism evidence="2 3">
    <name type="scientific">Nocardioides zeicaulis</name>
    <dbReference type="NCBI Taxonomy" id="1776857"/>
    <lineage>
        <taxon>Bacteria</taxon>
        <taxon>Bacillati</taxon>
        <taxon>Actinomycetota</taxon>
        <taxon>Actinomycetes</taxon>
        <taxon>Propionibacteriales</taxon>
        <taxon>Nocardioidaceae</taxon>
        <taxon>Nocardioides</taxon>
    </lineage>
</organism>
<keyword evidence="1" id="KW-1133">Transmembrane helix</keyword>
<dbReference type="RefSeq" id="WP_378520658.1">
    <property type="nucleotide sequence ID" value="NZ_CBCSDI010000036.1"/>
</dbReference>
<evidence type="ECO:0000313" key="2">
    <source>
        <dbReference type="EMBL" id="MFC0224879.1"/>
    </source>
</evidence>
<keyword evidence="1" id="KW-0472">Membrane</keyword>
<reference evidence="2 3" key="1">
    <citation type="submission" date="2024-09" db="EMBL/GenBank/DDBJ databases">
        <authorList>
            <person name="Sun Q."/>
            <person name="Mori K."/>
        </authorList>
    </citation>
    <scope>NUCLEOTIDE SEQUENCE [LARGE SCALE GENOMIC DNA]</scope>
    <source>
        <strain evidence="2 3">CCM 8654</strain>
    </source>
</reference>
<feature type="transmembrane region" description="Helical" evidence="1">
    <location>
        <begin position="125"/>
        <end position="142"/>
    </location>
</feature>
<keyword evidence="1" id="KW-0812">Transmembrane</keyword>
<evidence type="ECO:0008006" key="4">
    <source>
        <dbReference type="Google" id="ProtNLM"/>
    </source>
</evidence>